<feature type="region of interest" description="Disordered" evidence="1">
    <location>
        <begin position="520"/>
        <end position="539"/>
    </location>
</feature>
<protein>
    <recommendedName>
        <fullName evidence="5">MAM domain-containing protein</fullName>
    </recommendedName>
</protein>
<evidence type="ECO:0000256" key="2">
    <source>
        <dbReference type="SAM" id="SignalP"/>
    </source>
</evidence>
<evidence type="ECO:0000313" key="3">
    <source>
        <dbReference type="EMBL" id="GCE20781.1"/>
    </source>
</evidence>
<dbReference type="EMBL" id="BIFS01000001">
    <property type="protein sequence ID" value="GCE20781.1"/>
    <property type="molecule type" value="Genomic_DNA"/>
</dbReference>
<keyword evidence="2" id="KW-0732">Signal</keyword>
<accession>A0A402ANK8</accession>
<feature type="chain" id="PRO_5019289946" description="MAM domain-containing protein" evidence="2">
    <location>
        <begin position="29"/>
        <end position="740"/>
    </location>
</feature>
<dbReference type="Proteomes" id="UP000287188">
    <property type="component" value="Unassembled WGS sequence"/>
</dbReference>
<sequence length="740" mass="74453">MQKRVMRFFSLTVFVLMLSLVTQASAFAATTSTDGASNAAGVNPYSPASQHSYRHGVVPTISQNNKMKAYSVVHPAATNTLAYGGGIDGIGVTSGHEKVYLVFWGTQWGSQSTDGSGNLTFSGDPDSGAPLIQKLFKGLGTGEQWSGTMTQYCDGSGVSTGATSCSGSAAHVGYPTGGAFAGAWYDNSGASPSAASGNQIANEAIKAAAHFGNTSASTNRYAQYVILSPTGANPDNYKTGGFCAWHDYNGDSSLSGGPASSPYGDIAFTNMPYVMDQGSSCGQNFVNSNGTDDGYTIVEGHEYAETVTDQNPAGGWTNTSSGQENGDECAWISSGQGASANVSMSTGTFAMQSTWSNDTNRCDISHVTVGGGGGGNDFSISANPGSLSIAQGGNGSATISTAVTSGSAATVSLTASVSPSGPTASLSPTSVTAGGSSTLTVSVGSSVAAGTYTVTVNGTEGSANHSTSVTVTVTSSGGGNNFSISASPSNLSIAQGSNGSSTISTAVTSGSAATVSLTASVSPSGPTASLSPTSVTAGGSSTLTVSVGSSVAAGTYTVTVNGTEGSANHSTSVTVTVTSSGGGGGNVITNGGFENGSSSWTESSSGGYEIVDSSNPHSGSYSAYLCGYDSCNDSIYQTVSVPSTASKITLTYWTYISTNESGSTCYDYFYARLRTTSGATISTPQKQCNANTHGWTQYSFDVTSALSAYKGKQVQVYFLGTTDSSLPTNFYVDDVALNIN</sequence>
<evidence type="ECO:0000313" key="4">
    <source>
        <dbReference type="Proteomes" id="UP000287188"/>
    </source>
</evidence>
<feature type="region of interest" description="Disordered" evidence="1">
    <location>
        <begin position="578"/>
        <end position="607"/>
    </location>
</feature>
<evidence type="ECO:0008006" key="5">
    <source>
        <dbReference type="Google" id="ProtNLM"/>
    </source>
</evidence>
<evidence type="ECO:0000256" key="1">
    <source>
        <dbReference type="SAM" id="MobiDB-lite"/>
    </source>
</evidence>
<dbReference type="InterPro" id="IPR008979">
    <property type="entry name" value="Galactose-bd-like_sf"/>
</dbReference>
<name>A0A402ANK8_9CHLR</name>
<feature type="signal peptide" evidence="2">
    <location>
        <begin position="1"/>
        <end position="28"/>
    </location>
</feature>
<proteinExistence type="predicted"/>
<gene>
    <name evidence="3" type="ORF">KDK_45810</name>
</gene>
<dbReference type="Gene3D" id="2.60.120.260">
    <property type="entry name" value="Galactose-binding domain-like"/>
    <property type="match status" value="1"/>
</dbReference>
<dbReference type="AlphaFoldDB" id="A0A402ANK8"/>
<reference evidence="4" key="1">
    <citation type="submission" date="2018-12" db="EMBL/GenBank/DDBJ databases">
        <title>Tengunoibacter tsumagoiensis gen. nov., sp. nov., Dictyobacter kobayashii sp. nov., D. alpinus sp. nov., and D. joshuensis sp. nov. and description of Dictyobacteraceae fam. nov. within the order Ktedonobacterales isolated from Tengu-no-mugimeshi.</title>
        <authorList>
            <person name="Wang C.M."/>
            <person name="Zheng Y."/>
            <person name="Sakai Y."/>
            <person name="Toyoda A."/>
            <person name="Minakuchi Y."/>
            <person name="Abe K."/>
            <person name="Yokota A."/>
            <person name="Yabe S."/>
        </authorList>
    </citation>
    <scope>NUCLEOTIDE SEQUENCE [LARGE SCALE GENOMIC DNA]</scope>
    <source>
        <strain evidence="4">Uno11</strain>
    </source>
</reference>
<comment type="caution">
    <text evidence="3">The sequence shown here is derived from an EMBL/GenBank/DDBJ whole genome shotgun (WGS) entry which is preliminary data.</text>
</comment>
<keyword evidence="4" id="KW-1185">Reference proteome</keyword>
<organism evidence="3 4">
    <name type="scientific">Dictyobacter kobayashii</name>
    <dbReference type="NCBI Taxonomy" id="2014872"/>
    <lineage>
        <taxon>Bacteria</taxon>
        <taxon>Bacillati</taxon>
        <taxon>Chloroflexota</taxon>
        <taxon>Ktedonobacteria</taxon>
        <taxon>Ktedonobacterales</taxon>
        <taxon>Dictyobacteraceae</taxon>
        <taxon>Dictyobacter</taxon>
    </lineage>
</organism>
<feature type="compositionally biased region" description="Low complexity" evidence="1">
    <location>
        <begin position="587"/>
        <end position="607"/>
    </location>
</feature>
<dbReference type="RefSeq" id="WP_174845309.1">
    <property type="nucleotide sequence ID" value="NZ_BIFS01000001.1"/>
</dbReference>
<dbReference type="SUPFAM" id="SSF49785">
    <property type="entry name" value="Galactose-binding domain-like"/>
    <property type="match status" value="1"/>
</dbReference>